<dbReference type="Pfam" id="PF10367">
    <property type="entry name" value="zf-Vps39_C"/>
    <property type="match status" value="1"/>
</dbReference>
<protein>
    <submittedName>
        <fullName evidence="2">Transforming growth factor-beta receptor-associated protein 1 isoform X1</fullName>
    </submittedName>
</protein>
<dbReference type="EMBL" id="JAAARO010000013">
    <property type="protein sequence ID" value="KAF5738259.1"/>
    <property type="molecule type" value="Genomic_DNA"/>
</dbReference>
<accession>A0A7J7CWE4</accession>
<evidence type="ECO:0000313" key="3">
    <source>
        <dbReference type="Proteomes" id="UP000593562"/>
    </source>
</evidence>
<dbReference type="InterPro" id="IPR019453">
    <property type="entry name" value="VPS39/TGFA1_Znf"/>
</dbReference>
<evidence type="ECO:0000259" key="1">
    <source>
        <dbReference type="Pfam" id="PF10367"/>
    </source>
</evidence>
<proteinExistence type="predicted"/>
<feature type="domain" description="Vacuolar sorting protein 39/Transforming growth factor beta receptor-associated zinc finger" evidence="1">
    <location>
        <begin position="122"/>
        <end position="161"/>
    </location>
</feature>
<comment type="caution">
    <text evidence="2">The sequence shown here is derived from an EMBL/GenBank/DDBJ whole genome shotgun (WGS) entry which is preliminary data.</text>
</comment>
<dbReference type="PANTHER" id="PTHR12894">
    <property type="entry name" value="CNH DOMAIN CONTAINING"/>
    <property type="match status" value="1"/>
</dbReference>
<dbReference type="GO" id="GO:0016020">
    <property type="term" value="C:membrane"/>
    <property type="evidence" value="ECO:0007669"/>
    <property type="project" value="TreeGrafter"/>
</dbReference>
<keyword evidence="3" id="KW-1185">Reference proteome</keyword>
<dbReference type="InParanoid" id="A0A7J7CWE4"/>
<organism evidence="2 3">
    <name type="scientific">Tripterygium wilfordii</name>
    <name type="common">Thunder God vine</name>
    <dbReference type="NCBI Taxonomy" id="458696"/>
    <lineage>
        <taxon>Eukaryota</taxon>
        <taxon>Viridiplantae</taxon>
        <taxon>Streptophyta</taxon>
        <taxon>Embryophyta</taxon>
        <taxon>Tracheophyta</taxon>
        <taxon>Spermatophyta</taxon>
        <taxon>Magnoliopsida</taxon>
        <taxon>eudicotyledons</taxon>
        <taxon>Gunneridae</taxon>
        <taxon>Pentapetalae</taxon>
        <taxon>rosids</taxon>
        <taxon>fabids</taxon>
        <taxon>Celastrales</taxon>
        <taxon>Celastraceae</taxon>
        <taxon>Tripterygium</taxon>
    </lineage>
</organism>
<dbReference type="InterPro" id="IPR032914">
    <property type="entry name" value="Vam6/VPS39/TRAP1"/>
</dbReference>
<dbReference type="PANTHER" id="PTHR12894:SF43">
    <property type="entry name" value="VACUOLAR SORTING PROTEIN 3"/>
    <property type="match status" value="1"/>
</dbReference>
<gene>
    <name evidence="2" type="ORF">HS088_TW13G01155</name>
</gene>
<sequence>MLVLQILALKLEDNEAAEQYCAEIGRPDAYMKLLDMYLDPQNGKEPMFKAAVRLLHNHGESLDPLQVLETLSPDMPLQLTSDTILRMFRARIHHHRQGQIVHNLSHAIDVDDTRLARIEERSRHVQINDESLCDSCQAHLGTKLFAMYPDDAVVCYKCFHHQGESTSVTGHDFRRDVLFKPGWLVTRINEFR</sequence>
<evidence type="ECO:0000313" key="2">
    <source>
        <dbReference type="EMBL" id="KAF5738259.1"/>
    </source>
</evidence>
<keyword evidence="2" id="KW-0675">Receptor</keyword>
<dbReference type="Proteomes" id="UP000593562">
    <property type="component" value="Unassembled WGS sequence"/>
</dbReference>
<dbReference type="GO" id="GO:0006914">
    <property type="term" value="P:autophagy"/>
    <property type="evidence" value="ECO:0007669"/>
    <property type="project" value="TreeGrafter"/>
</dbReference>
<dbReference type="GO" id="GO:0034058">
    <property type="term" value="P:endosomal vesicle fusion"/>
    <property type="evidence" value="ECO:0007669"/>
    <property type="project" value="TreeGrafter"/>
</dbReference>
<name>A0A7J7CWE4_TRIWF</name>
<reference evidence="2 3" key="1">
    <citation type="journal article" date="2020" name="Nat. Commun.">
        <title>Genome of Tripterygium wilfordii and identification of cytochrome P450 involved in triptolide biosynthesis.</title>
        <authorList>
            <person name="Tu L."/>
            <person name="Su P."/>
            <person name="Zhang Z."/>
            <person name="Gao L."/>
            <person name="Wang J."/>
            <person name="Hu T."/>
            <person name="Zhou J."/>
            <person name="Zhang Y."/>
            <person name="Zhao Y."/>
            <person name="Liu Y."/>
            <person name="Song Y."/>
            <person name="Tong Y."/>
            <person name="Lu Y."/>
            <person name="Yang J."/>
            <person name="Xu C."/>
            <person name="Jia M."/>
            <person name="Peters R.J."/>
            <person name="Huang L."/>
            <person name="Gao W."/>
        </authorList>
    </citation>
    <scope>NUCLEOTIDE SEQUENCE [LARGE SCALE GENOMIC DNA]</scope>
    <source>
        <strain evidence="3">cv. XIE 37</strain>
        <tissue evidence="2">Leaf</tissue>
    </source>
</reference>
<dbReference type="AlphaFoldDB" id="A0A7J7CWE4"/>
<dbReference type="GO" id="GO:0005737">
    <property type="term" value="C:cytoplasm"/>
    <property type="evidence" value="ECO:0007669"/>
    <property type="project" value="TreeGrafter"/>
</dbReference>